<dbReference type="HOGENOM" id="CLU_021684_0_0_6"/>
<dbReference type="AlphaFoldDB" id="A0A098G8H1"/>
<dbReference type="RefSeq" id="WP_231865868.1">
    <property type="nucleotide sequence ID" value="NZ_LN614827.1"/>
</dbReference>
<organism evidence="1 2">
    <name type="scientific">Legionella fallonii LLAP-10</name>
    <dbReference type="NCBI Taxonomy" id="1212491"/>
    <lineage>
        <taxon>Bacteria</taxon>
        <taxon>Pseudomonadati</taxon>
        <taxon>Pseudomonadota</taxon>
        <taxon>Gammaproteobacteria</taxon>
        <taxon>Legionellales</taxon>
        <taxon>Legionellaceae</taxon>
        <taxon>Legionella</taxon>
    </lineage>
</organism>
<evidence type="ECO:0000313" key="2">
    <source>
        <dbReference type="Proteomes" id="UP000032430"/>
    </source>
</evidence>
<dbReference type="KEGG" id="lfa:LFA_3446"/>
<reference evidence="2" key="1">
    <citation type="submission" date="2014-09" db="EMBL/GenBank/DDBJ databases">
        <authorList>
            <person name="Gomez-Valero L."/>
        </authorList>
    </citation>
    <scope>NUCLEOTIDE SEQUENCE [LARGE SCALE GENOMIC DNA]</scope>
    <source>
        <strain evidence="2">ATCC700992</strain>
    </source>
</reference>
<keyword evidence="2" id="KW-1185">Reference proteome</keyword>
<accession>A0A098G8H1</accession>
<name>A0A098G8H1_9GAMM</name>
<gene>
    <name evidence="1" type="ORF">LFA_3446</name>
</gene>
<protein>
    <recommendedName>
        <fullName evidence="3">Ankyrin repeat-containing protein</fullName>
    </recommendedName>
</protein>
<dbReference type="Proteomes" id="UP000032430">
    <property type="component" value="Chromosome I"/>
</dbReference>
<dbReference type="EMBL" id="LN614827">
    <property type="protein sequence ID" value="CEG58778.1"/>
    <property type="molecule type" value="Genomic_DNA"/>
</dbReference>
<evidence type="ECO:0000313" key="1">
    <source>
        <dbReference type="EMBL" id="CEG58778.1"/>
    </source>
</evidence>
<sequence>MSKNNVNTEQYSVIKNLNNYLKYHNLPIKVNEDGICHALSTLYIQYVLDGKEQEFERLLSFIAQKPPVGSDEFLEVELFSLVEKIIALQVNEGKSTRNKYSQSNSHQQLHVKGKYLQSVFQIGLETNLGNWAEIIKEINLQPNEVMRVCTLQHTIAIARDKDGVYKVYDPNNSRVSQQFESEDKMVKWLSKEAFNFSLLSLGNNTLDMNINVISNERPSDGRFPSKGDLLNKYLTPKQKMIDPNLGGGLHFAMKFDDAEAAEYILNNSETNFTNKEITDTALCAIVRDSANALGKLSEKLQKEGKMNLLKAPFLYALSLGSYRCIQELLKTTMMQEFYEQGISDSYRIMLTSAFKGMNEHLIEKVVTDVLQQHGPDVFTPEIVSELIEISIKEQNSHAINLLTRTIGDLDKKINNNEQRLEFIKKAIEHNDPLMVRALITNLKISAEELNCLHMGLSIVNKYNVEIFTTLQEKGYQFTPQALDLIESKKNQSIGILKSLGIVLIRFSEFLTNQNKIKVDGDKIDQFSSFKERYQSTIENDASVLEENCSEVRAIFLNKR</sequence>
<evidence type="ECO:0008006" key="3">
    <source>
        <dbReference type="Google" id="ProtNLM"/>
    </source>
</evidence>
<proteinExistence type="predicted"/>